<reference evidence="3 4" key="1">
    <citation type="journal article" date="2006" name="Science">
        <title>Phytophthora genome sequences uncover evolutionary origins and mechanisms of pathogenesis.</title>
        <authorList>
            <person name="Tyler B.M."/>
            <person name="Tripathy S."/>
            <person name="Zhang X."/>
            <person name="Dehal P."/>
            <person name="Jiang R.H."/>
            <person name="Aerts A."/>
            <person name="Arredondo F.D."/>
            <person name="Baxter L."/>
            <person name="Bensasson D."/>
            <person name="Beynon J.L."/>
            <person name="Chapman J."/>
            <person name="Damasceno C.M."/>
            <person name="Dorrance A.E."/>
            <person name="Dou D."/>
            <person name="Dickerman A.W."/>
            <person name="Dubchak I.L."/>
            <person name="Garbelotto M."/>
            <person name="Gijzen M."/>
            <person name="Gordon S.G."/>
            <person name="Govers F."/>
            <person name="Grunwald N.J."/>
            <person name="Huang W."/>
            <person name="Ivors K.L."/>
            <person name="Jones R.W."/>
            <person name="Kamoun S."/>
            <person name="Krampis K."/>
            <person name="Lamour K.H."/>
            <person name="Lee M.K."/>
            <person name="McDonald W.H."/>
            <person name="Medina M."/>
            <person name="Meijer H.J."/>
            <person name="Nordberg E.K."/>
            <person name="Maclean D.J."/>
            <person name="Ospina-Giraldo M.D."/>
            <person name="Morris P.F."/>
            <person name="Phuntumart V."/>
            <person name="Putnam N.H."/>
            <person name="Rash S."/>
            <person name="Rose J.K."/>
            <person name="Sakihama Y."/>
            <person name="Salamov A.A."/>
            <person name="Savidor A."/>
            <person name="Scheuring C.F."/>
            <person name="Smith B.M."/>
            <person name="Sobral B.W."/>
            <person name="Terry A."/>
            <person name="Torto-Alalibo T.A."/>
            <person name="Win J."/>
            <person name="Xu Z."/>
            <person name="Zhang H."/>
            <person name="Grigoriev I.V."/>
            <person name="Rokhsar D.S."/>
            <person name="Boore J.L."/>
        </authorList>
    </citation>
    <scope>NUCLEOTIDE SEQUENCE [LARGE SCALE GENOMIC DNA]</scope>
    <source>
        <strain evidence="3 4">P6497</strain>
    </source>
</reference>
<dbReference type="RefSeq" id="XP_009522657.1">
    <property type="nucleotide sequence ID" value="XM_009524362.1"/>
</dbReference>
<keyword evidence="4" id="KW-1185">Reference proteome</keyword>
<evidence type="ECO:0000256" key="2">
    <source>
        <dbReference type="SAM" id="MobiDB-lite"/>
    </source>
</evidence>
<protein>
    <submittedName>
        <fullName evidence="3">Uncharacterized protein</fullName>
    </submittedName>
</protein>
<dbReference type="SMR" id="G4Z1U2"/>
<dbReference type="KEGG" id="psoj:PHYSODRAFT_328118"/>
<dbReference type="EMBL" id="JH159153">
    <property type="protein sequence ID" value="EGZ19940.1"/>
    <property type="molecule type" value="Genomic_DNA"/>
</dbReference>
<name>G4Z1U2_PHYSP</name>
<evidence type="ECO:0000256" key="1">
    <source>
        <dbReference type="SAM" id="Coils"/>
    </source>
</evidence>
<dbReference type="GeneID" id="20645737"/>
<evidence type="ECO:0000313" key="3">
    <source>
        <dbReference type="EMBL" id="EGZ19940.1"/>
    </source>
</evidence>
<accession>G4Z1U2</accession>
<feature type="region of interest" description="Disordered" evidence="2">
    <location>
        <begin position="1"/>
        <end position="21"/>
    </location>
</feature>
<evidence type="ECO:0000313" key="4">
    <source>
        <dbReference type="Proteomes" id="UP000002640"/>
    </source>
</evidence>
<feature type="coiled-coil region" evidence="1">
    <location>
        <begin position="241"/>
        <end position="268"/>
    </location>
</feature>
<gene>
    <name evidence="3" type="ORF">PHYSODRAFT_328118</name>
</gene>
<keyword evidence="1" id="KW-0175">Coiled coil</keyword>
<feature type="coiled-coil region" evidence="1">
    <location>
        <begin position="120"/>
        <end position="154"/>
    </location>
</feature>
<organism evidence="3 4">
    <name type="scientific">Phytophthora sojae (strain P6497)</name>
    <name type="common">Soybean stem and root rot agent</name>
    <name type="synonym">Phytophthora megasperma f. sp. glycines</name>
    <dbReference type="NCBI Taxonomy" id="1094619"/>
    <lineage>
        <taxon>Eukaryota</taxon>
        <taxon>Sar</taxon>
        <taxon>Stramenopiles</taxon>
        <taxon>Oomycota</taxon>
        <taxon>Peronosporomycetes</taxon>
        <taxon>Peronosporales</taxon>
        <taxon>Peronosporaceae</taxon>
        <taxon>Phytophthora</taxon>
    </lineage>
</organism>
<dbReference type="AlphaFoldDB" id="G4Z1U2"/>
<dbReference type="InParanoid" id="G4Z1U2"/>
<dbReference type="Proteomes" id="UP000002640">
    <property type="component" value="Unassembled WGS sequence"/>
</dbReference>
<sequence length="461" mass="51642">MVLVRKGSSTKRKSAAGSVASSTLSADANARQVTRAEFMELAAAVTQLKKDSLRHQAVGSQLASDLEFASAQVAANKTAMGTLAELVIEKTSGIEQQGATQLQEMQVESEQRLTDVKLALERLEFRLRHQARDCQALTEQVERHQELLQGMRTQLGQTQLLVEKQQDQAKTFMETVEYTVSTSKAKAANTAAESAQKLEAFQQRMVSYAKKLDGDTQEPLKELSRQLRDAEIRGKRQTTLFQQALDDLVEMRQALHELESLKALVEREQEFREHTRKEDAQRLQSVERKISKVISLVEKGAEKAEVQRLVSRLESSVKSRVEAVLEFNTPTALDDVSAWSGAVLMQRADRHHLDRTLPDEASMATSKRPLLALTCDEAAEPLARCDGANEADQASQRVASMFEVFIPQEQRRDFKPESWIPGLGQLGRTDECLEREAPRCAVKYGGRHIVNYIDSLLSTWH</sequence>
<proteinExistence type="predicted"/>